<keyword evidence="1" id="KW-0472">Membrane</keyword>
<dbReference type="Pfam" id="PF04402">
    <property type="entry name" value="SIMPL"/>
    <property type="match status" value="1"/>
</dbReference>
<accession>A0A0F6W795</accession>
<organism evidence="2 3">
    <name type="scientific">Sandaracinus amylolyticus</name>
    <dbReference type="NCBI Taxonomy" id="927083"/>
    <lineage>
        <taxon>Bacteria</taxon>
        <taxon>Pseudomonadati</taxon>
        <taxon>Myxococcota</taxon>
        <taxon>Polyangia</taxon>
        <taxon>Polyangiales</taxon>
        <taxon>Sandaracinaceae</taxon>
        <taxon>Sandaracinus</taxon>
    </lineage>
</organism>
<reference evidence="2 3" key="1">
    <citation type="submission" date="2015-03" db="EMBL/GenBank/DDBJ databases">
        <title>Genome assembly of Sandaracinus amylolyticus DSM 53668.</title>
        <authorList>
            <person name="Sharma G."/>
            <person name="Subramanian S."/>
        </authorList>
    </citation>
    <scope>NUCLEOTIDE SEQUENCE [LARGE SCALE GENOMIC DNA]</scope>
    <source>
        <strain evidence="2 3">DSM 53668</strain>
    </source>
</reference>
<dbReference type="Gene3D" id="3.30.70.2970">
    <property type="entry name" value="Protein of unknown function (DUF541), domain 2"/>
    <property type="match status" value="1"/>
</dbReference>
<dbReference type="Proteomes" id="UP000034883">
    <property type="component" value="Chromosome"/>
</dbReference>
<evidence type="ECO:0000256" key="1">
    <source>
        <dbReference type="SAM" id="Phobius"/>
    </source>
</evidence>
<evidence type="ECO:0008006" key="4">
    <source>
        <dbReference type="Google" id="ProtNLM"/>
    </source>
</evidence>
<dbReference type="InterPro" id="IPR007497">
    <property type="entry name" value="SIMPL/DUF541"/>
</dbReference>
<proteinExistence type="predicted"/>
<dbReference type="PANTHER" id="PTHR34387">
    <property type="entry name" value="SLR1258 PROTEIN"/>
    <property type="match status" value="1"/>
</dbReference>
<dbReference type="AlphaFoldDB" id="A0A0F6W795"/>
<dbReference type="Gene3D" id="3.30.110.170">
    <property type="entry name" value="Protein of unknown function (DUF541), domain 1"/>
    <property type="match status" value="1"/>
</dbReference>
<dbReference type="KEGG" id="samy:DB32_006354"/>
<gene>
    <name evidence="2" type="ORF">DB32_006354</name>
</gene>
<evidence type="ECO:0000313" key="2">
    <source>
        <dbReference type="EMBL" id="AKF09205.1"/>
    </source>
</evidence>
<keyword evidence="1" id="KW-1133">Transmembrane helix</keyword>
<dbReference type="InterPro" id="IPR052022">
    <property type="entry name" value="26kDa_periplasmic_antigen"/>
</dbReference>
<feature type="transmembrane region" description="Helical" evidence="1">
    <location>
        <begin position="20"/>
        <end position="39"/>
    </location>
</feature>
<keyword evidence="3" id="KW-1185">Reference proteome</keyword>
<dbReference type="OrthoDB" id="5515636at2"/>
<dbReference type="EMBL" id="CP011125">
    <property type="protein sequence ID" value="AKF09205.1"/>
    <property type="molecule type" value="Genomic_DNA"/>
</dbReference>
<evidence type="ECO:0000313" key="3">
    <source>
        <dbReference type="Proteomes" id="UP000034883"/>
    </source>
</evidence>
<sequence length="258" mass="27771">MIAGTSITATFEGGPIVDRALIVLLVVVSFACVACGGSLRSGETLVLRESEHGILVSEEGEAEARPDRARFHVGVEARRPTVAEARDAAADAQRRVLDALRANGIGDEDVQTDQLSVNPEYEYTDQGQRLLGYTVRNAVHVRVTDVSRLSATIDAAVGAGGDLTRLDGIQFEVSDPSEVRARAREQAMQRARATAEQLARLAGVELGEPIAIEEVVQHDGPRPLMMEARMAADTAQATPIEPGVTRTTVQLRVRWSTH</sequence>
<keyword evidence="1" id="KW-0812">Transmembrane</keyword>
<name>A0A0F6W795_9BACT</name>
<dbReference type="GO" id="GO:0006974">
    <property type="term" value="P:DNA damage response"/>
    <property type="evidence" value="ECO:0007669"/>
    <property type="project" value="TreeGrafter"/>
</dbReference>
<dbReference type="PANTHER" id="PTHR34387:SF1">
    <property type="entry name" value="PERIPLASMIC IMMUNOGENIC PROTEIN"/>
    <property type="match status" value="1"/>
</dbReference>
<protein>
    <recommendedName>
        <fullName evidence="4">Outer membrane protein</fullName>
    </recommendedName>
</protein>